<dbReference type="PANTHER" id="PTHR13387:SF9">
    <property type="entry name" value="PROTEIN HGH1 HOMOLOG"/>
    <property type="match status" value="1"/>
</dbReference>
<organism evidence="5">
    <name type="scientific">Spongospora subterranea</name>
    <dbReference type="NCBI Taxonomy" id="70186"/>
    <lineage>
        <taxon>Eukaryota</taxon>
        <taxon>Sar</taxon>
        <taxon>Rhizaria</taxon>
        <taxon>Endomyxa</taxon>
        <taxon>Phytomyxea</taxon>
        <taxon>Plasmodiophorida</taxon>
        <taxon>Plasmodiophoridae</taxon>
        <taxon>Spongospora</taxon>
    </lineage>
</organism>
<name>A0A0H5QH62_9EUKA</name>
<evidence type="ECO:0000259" key="4">
    <source>
        <dbReference type="Pfam" id="PF04064"/>
    </source>
</evidence>
<dbReference type="PANTHER" id="PTHR13387">
    <property type="entry name" value="PROTEIN HGH1 HOMOLOG"/>
    <property type="match status" value="1"/>
</dbReference>
<dbReference type="InterPro" id="IPR016024">
    <property type="entry name" value="ARM-type_fold"/>
</dbReference>
<comment type="similarity">
    <text evidence="1">Belongs to the HGH1 family.</text>
</comment>
<evidence type="ECO:0000259" key="3">
    <source>
        <dbReference type="Pfam" id="PF04063"/>
    </source>
</evidence>
<feature type="non-terminal residue" evidence="5">
    <location>
        <position position="1"/>
    </location>
</feature>
<evidence type="ECO:0000256" key="1">
    <source>
        <dbReference type="ARBA" id="ARBA00006712"/>
    </source>
</evidence>
<evidence type="ECO:0000313" key="5">
    <source>
        <dbReference type="EMBL" id="CRZ00676.1"/>
    </source>
</evidence>
<dbReference type="Pfam" id="PF04064">
    <property type="entry name" value="DUF384"/>
    <property type="match status" value="1"/>
</dbReference>
<dbReference type="EMBL" id="HACM01000234">
    <property type="protein sequence ID" value="CRZ00676.1"/>
    <property type="molecule type" value="Transcribed_RNA"/>
</dbReference>
<dbReference type="InterPro" id="IPR011989">
    <property type="entry name" value="ARM-like"/>
</dbReference>
<dbReference type="SUPFAM" id="SSF48371">
    <property type="entry name" value="ARM repeat"/>
    <property type="match status" value="1"/>
</dbReference>
<dbReference type="Gene3D" id="1.25.10.10">
    <property type="entry name" value="Leucine-rich Repeat Variant"/>
    <property type="match status" value="2"/>
</dbReference>
<dbReference type="AlphaFoldDB" id="A0A0H5QH62"/>
<dbReference type="InterPro" id="IPR039717">
    <property type="entry name" value="Hgh1"/>
</dbReference>
<dbReference type="InterPro" id="IPR007205">
    <property type="entry name" value="Protein_HGH1_N"/>
</dbReference>
<protein>
    <recommendedName>
        <fullName evidence="2">Protein HGH1 homolog</fullName>
    </recommendedName>
</protein>
<dbReference type="InterPro" id="IPR007206">
    <property type="entry name" value="Protein_HGH1_C"/>
</dbReference>
<feature type="domain" description="Protein HGH1 N-terminal" evidence="3">
    <location>
        <begin position="145"/>
        <end position="295"/>
    </location>
</feature>
<accession>A0A0H5QH62</accession>
<dbReference type="Pfam" id="PF04063">
    <property type="entry name" value="DUF383"/>
    <property type="match status" value="1"/>
</dbReference>
<sequence>KTASKRHDYNDSRTPKLSENTDFIINWDSLQGIHPHYRILALSSKMEEQIAEIIPFLSLSHRQEVRLQALEIIEGITGDSDLVHLLIKHDAVPFLVRMIGDKLLDTKALNALINLFANNEGARQAALNVTVVERLMDLVRSGRSIDLAVMALVNVTQEESACLVLIQSESSLKGLYLRRLMSYWRTALVPDVFVNAAQLPSGRAALMDSSLNLLPSMIEDLQSSSVNQRRSSLRLLRNLAFDSALHEQLLSDSVIVALLSPLIGPEPLLERDLTKMLPALVDVLSPDKIRDGDRESKLLAMQVLEMFVRVYTSRKYLRSIHIYPILRDLHLAEDEEDREIAEAIEDIVQYLIADEDPTNK</sequence>
<reference evidence="5" key="1">
    <citation type="submission" date="2015-04" db="EMBL/GenBank/DDBJ databases">
        <title>The genome sequence of the plant pathogenic Rhizarian Plasmodiophora brassicae reveals insights in its biotrophic life cycle and the origin of chitin synthesis.</title>
        <authorList>
            <person name="Schwelm A."/>
            <person name="Fogelqvist J."/>
            <person name="Knaust A."/>
            <person name="Julke S."/>
            <person name="Lilja T."/>
            <person name="Dhandapani V."/>
            <person name="Bonilla-Rosso G."/>
            <person name="Karlsson M."/>
            <person name="Shevchenko A."/>
            <person name="Choi S.R."/>
            <person name="Kim H.G."/>
            <person name="Park J.Y."/>
            <person name="Lim Y.P."/>
            <person name="Ludwig-Muller J."/>
            <person name="Dixelius C."/>
        </authorList>
    </citation>
    <scope>NUCLEOTIDE SEQUENCE</scope>
    <source>
        <tissue evidence="5">Potato root galls</tissue>
    </source>
</reference>
<feature type="domain" description="Protein HGH1 C-terminal" evidence="4">
    <location>
        <begin position="313"/>
        <end position="357"/>
    </location>
</feature>
<proteinExistence type="inferred from homology"/>
<evidence type="ECO:0000256" key="2">
    <source>
        <dbReference type="ARBA" id="ARBA00014076"/>
    </source>
</evidence>